<dbReference type="EMBL" id="ODYU01000658">
    <property type="protein sequence ID" value="SOQ35816.1"/>
    <property type="molecule type" value="Genomic_DNA"/>
</dbReference>
<feature type="compositionally biased region" description="Basic and acidic residues" evidence="1">
    <location>
        <begin position="77"/>
        <end position="101"/>
    </location>
</feature>
<name>A0A2H1V4W6_SPOFR</name>
<gene>
    <name evidence="2" type="ORF">SFRICE_014831</name>
</gene>
<accession>A0A2H1V4W6</accession>
<protein>
    <submittedName>
        <fullName evidence="2">SFRICE_014831</fullName>
    </submittedName>
</protein>
<proteinExistence type="predicted"/>
<sequence length="101" mass="11704">MFDNYVSLSCERYGDLMKKYDVFQATCDDATKTPVTVYTPLTKNQLDELYLIREVSKTLQKKKEEDMKKQAAQAAAEQEKAEEVKPKEEKTEEEKAVEESK</sequence>
<reference evidence="2" key="1">
    <citation type="submission" date="2016-07" db="EMBL/GenBank/DDBJ databases">
        <authorList>
            <person name="Bretaudeau A."/>
        </authorList>
    </citation>
    <scope>NUCLEOTIDE SEQUENCE</scope>
    <source>
        <strain evidence="2">Rice</strain>
        <tissue evidence="2">Whole body</tissue>
    </source>
</reference>
<dbReference type="AlphaFoldDB" id="A0A2H1V4W6"/>
<evidence type="ECO:0000313" key="2">
    <source>
        <dbReference type="EMBL" id="SOQ35816.1"/>
    </source>
</evidence>
<evidence type="ECO:0000256" key="1">
    <source>
        <dbReference type="SAM" id="MobiDB-lite"/>
    </source>
</evidence>
<feature type="region of interest" description="Disordered" evidence="1">
    <location>
        <begin position="63"/>
        <end position="101"/>
    </location>
</feature>
<organism evidence="2">
    <name type="scientific">Spodoptera frugiperda</name>
    <name type="common">Fall armyworm</name>
    <dbReference type="NCBI Taxonomy" id="7108"/>
    <lineage>
        <taxon>Eukaryota</taxon>
        <taxon>Metazoa</taxon>
        <taxon>Ecdysozoa</taxon>
        <taxon>Arthropoda</taxon>
        <taxon>Hexapoda</taxon>
        <taxon>Insecta</taxon>
        <taxon>Pterygota</taxon>
        <taxon>Neoptera</taxon>
        <taxon>Endopterygota</taxon>
        <taxon>Lepidoptera</taxon>
        <taxon>Glossata</taxon>
        <taxon>Ditrysia</taxon>
        <taxon>Noctuoidea</taxon>
        <taxon>Noctuidae</taxon>
        <taxon>Amphipyrinae</taxon>
        <taxon>Spodoptera</taxon>
    </lineage>
</organism>